<sequence>MILLVGSQKGGCGKSTMAVNICAALVCSGHDVVLVDADRQGTAATWAQDRSENTDLPPVHCVQRYENIRETLLDLGKRYEHVVVDAAGRDSRELRTGMTAADVLLVPFRPSQPDLDTLPALQDIIVQATDLNPKLTAKGLLTMAPTNPVVQETQQAQDYLHDFPEIDLLQSIVGDRKAFRDAMSEGKGVVEMHNSKAKAEVEAVLLEVYGD</sequence>
<dbReference type="RefSeq" id="WP_078686085.1">
    <property type="nucleotide sequence ID" value="NZ_FUYA01000012.1"/>
</dbReference>
<dbReference type="Pfam" id="PF09140">
    <property type="entry name" value="MipZ"/>
    <property type="match status" value="1"/>
</dbReference>
<gene>
    <name evidence="1" type="ORF">SAMN02745702_02822</name>
</gene>
<dbReference type="InterPro" id="IPR050678">
    <property type="entry name" value="DNA_Partitioning_ATPase"/>
</dbReference>
<dbReference type="EMBL" id="FUYA01000012">
    <property type="protein sequence ID" value="SKA82632.1"/>
    <property type="molecule type" value="Genomic_DNA"/>
</dbReference>
<evidence type="ECO:0000313" key="2">
    <source>
        <dbReference type="Proteomes" id="UP000189733"/>
    </source>
</evidence>
<dbReference type="SUPFAM" id="SSF52540">
    <property type="entry name" value="P-loop containing nucleoside triphosphate hydrolases"/>
    <property type="match status" value="1"/>
</dbReference>
<name>A0A1T4WZ40_9BACT</name>
<dbReference type="PANTHER" id="PTHR13696:SF96">
    <property type="entry name" value="COBQ_COBB_MIND_PARA NUCLEOTIDE BINDING DOMAIN-CONTAINING PROTEIN"/>
    <property type="match status" value="1"/>
</dbReference>
<dbReference type="Proteomes" id="UP000189733">
    <property type="component" value="Unassembled WGS sequence"/>
</dbReference>
<dbReference type="PIRSF" id="PIRSF009320">
    <property type="entry name" value="Nuc_binding_HP_1000"/>
    <property type="match status" value="1"/>
</dbReference>
<dbReference type="STRING" id="1121442.SAMN02745702_02822"/>
<dbReference type="PANTHER" id="PTHR13696">
    <property type="entry name" value="P-LOOP CONTAINING NUCLEOSIDE TRIPHOSPHATE HYDROLASE"/>
    <property type="match status" value="1"/>
</dbReference>
<evidence type="ECO:0000313" key="1">
    <source>
        <dbReference type="EMBL" id="SKA82632.1"/>
    </source>
</evidence>
<dbReference type="Gene3D" id="3.40.50.300">
    <property type="entry name" value="P-loop containing nucleotide triphosphate hydrolases"/>
    <property type="match status" value="1"/>
</dbReference>
<dbReference type="InterPro" id="IPR015223">
    <property type="entry name" value="MipZ"/>
</dbReference>
<dbReference type="AlphaFoldDB" id="A0A1T4WZ40"/>
<dbReference type="InterPro" id="IPR027417">
    <property type="entry name" value="P-loop_NTPase"/>
</dbReference>
<dbReference type="OrthoDB" id="9785810at2"/>
<organism evidence="1 2">
    <name type="scientific">Desulfobaculum bizertense DSM 18034</name>
    <dbReference type="NCBI Taxonomy" id="1121442"/>
    <lineage>
        <taxon>Bacteria</taxon>
        <taxon>Pseudomonadati</taxon>
        <taxon>Thermodesulfobacteriota</taxon>
        <taxon>Desulfovibrionia</taxon>
        <taxon>Desulfovibrionales</taxon>
        <taxon>Desulfovibrionaceae</taxon>
        <taxon>Desulfobaculum</taxon>
    </lineage>
</organism>
<keyword evidence="2" id="KW-1185">Reference proteome</keyword>
<dbReference type="CDD" id="cd02042">
    <property type="entry name" value="ParAB_family"/>
    <property type="match status" value="1"/>
</dbReference>
<accession>A0A1T4WZ40</accession>
<protein>
    <submittedName>
        <fullName evidence="1">Plasmid segregation oscillating ATPase ParF</fullName>
    </submittedName>
</protein>
<proteinExistence type="predicted"/>
<reference evidence="1 2" key="1">
    <citation type="submission" date="2017-02" db="EMBL/GenBank/DDBJ databases">
        <authorList>
            <person name="Peterson S.W."/>
        </authorList>
    </citation>
    <scope>NUCLEOTIDE SEQUENCE [LARGE SCALE GENOMIC DNA]</scope>
    <source>
        <strain evidence="1 2">DSM 18034</strain>
    </source>
</reference>